<dbReference type="InterPro" id="IPR011034">
    <property type="entry name" value="Formyl_transferase-like_C_sf"/>
</dbReference>
<evidence type="ECO:0000313" key="7">
    <source>
        <dbReference type="Proteomes" id="UP000464314"/>
    </source>
</evidence>
<dbReference type="HAMAP" id="MF_00527">
    <property type="entry name" value="3MGH"/>
    <property type="match status" value="1"/>
</dbReference>
<sequence length="197" mass="22155">MILNREFYQRDAVAVAKDLLGKVLVHETNEGITKGLIVETEAYMGTKDAAAHSYKSNPSGRTNVQYKEGGYAYIYLIYGMYYCMNIVTNEINIPEVVLLRALEPVDGIELMKKRRGTDKMINLCSGPGKLCAAMGINKDNYGMDLCSNQLYLEEAAVKNPIEVVASKRINIDYAGEAKDYLWRFTIKDNKFVSVKVK</sequence>
<dbReference type="PANTHER" id="PTHR10429:SF0">
    <property type="entry name" value="DNA-3-METHYLADENINE GLYCOSYLASE"/>
    <property type="match status" value="1"/>
</dbReference>
<evidence type="ECO:0000256" key="5">
    <source>
        <dbReference type="HAMAP-Rule" id="MF_00527"/>
    </source>
</evidence>
<evidence type="ECO:0000256" key="3">
    <source>
        <dbReference type="ARBA" id="ARBA00022801"/>
    </source>
</evidence>
<proteinExistence type="inferred from homology"/>
<comment type="similarity">
    <text evidence="1 5">Belongs to the DNA glycosylase MPG family.</text>
</comment>
<dbReference type="CDD" id="cd00540">
    <property type="entry name" value="AAG"/>
    <property type="match status" value="1"/>
</dbReference>
<dbReference type="FunFam" id="3.10.300.10:FF:000001">
    <property type="entry name" value="Putative 3-methyladenine DNA glycosylase"/>
    <property type="match status" value="1"/>
</dbReference>
<reference evidence="6 7" key="1">
    <citation type="submission" date="2020-01" db="EMBL/GenBank/DDBJ databases">
        <title>Genome analysis of Anaerocolumna sp. CBA3638.</title>
        <authorList>
            <person name="Kim J."/>
            <person name="Roh S.W."/>
        </authorList>
    </citation>
    <scope>NUCLEOTIDE SEQUENCE [LARGE SCALE GENOMIC DNA]</scope>
    <source>
        <strain evidence="6 7">CBA3638</strain>
    </source>
</reference>
<organism evidence="6 7">
    <name type="scientific">Anaerocolumna sedimenticola</name>
    <dbReference type="NCBI Taxonomy" id="2696063"/>
    <lineage>
        <taxon>Bacteria</taxon>
        <taxon>Bacillati</taxon>
        <taxon>Bacillota</taxon>
        <taxon>Clostridia</taxon>
        <taxon>Lachnospirales</taxon>
        <taxon>Lachnospiraceae</taxon>
        <taxon>Anaerocolumna</taxon>
    </lineage>
</organism>
<keyword evidence="7" id="KW-1185">Reference proteome</keyword>
<dbReference type="Pfam" id="PF02245">
    <property type="entry name" value="Pur_DNA_glyco"/>
    <property type="match status" value="1"/>
</dbReference>
<dbReference type="EMBL" id="CP048000">
    <property type="protein sequence ID" value="QHQ61305.1"/>
    <property type="molecule type" value="Genomic_DNA"/>
</dbReference>
<name>A0A6P1TNU5_9FIRM</name>
<dbReference type="GO" id="GO:0003677">
    <property type="term" value="F:DNA binding"/>
    <property type="evidence" value="ECO:0007669"/>
    <property type="project" value="InterPro"/>
</dbReference>
<dbReference type="InterPro" id="IPR036995">
    <property type="entry name" value="MPG_sf"/>
</dbReference>
<evidence type="ECO:0000256" key="1">
    <source>
        <dbReference type="ARBA" id="ARBA00009232"/>
    </source>
</evidence>
<dbReference type="InterPro" id="IPR003180">
    <property type="entry name" value="MPG"/>
</dbReference>
<dbReference type="PANTHER" id="PTHR10429">
    <property type="entry name" value="DNA-3-METHYLADENINE GLYCOSYLASE"/>
    <property type="match status" value="1"/>
</dbReference>
<dbReference type="AlphaFoldDB" id="A0A6P1TNU5"/>
<dbReference type="EC" id="3.2.2.-" evidence="5"/>
<dbReference type="NCBIfam" id="TIGR00567">
    <property type="entry name" value="3mg"/>
    <property type="match status" value="1"/>
</dbReference>
<dbReference type="KEGG" id="anr:Ana3638_11400"/>
<gene>
    <name evidence="6" type="ORF">Ana3638_11400</name>
</gene>
<dbReference type="Gene3D" id="3.10.300.10">
    <property type="entry name" value="Methylpurine-DNA glycosylase (MPG)"/>
    <property type="match status" value="1"/>
</dbReference>
<keyword evidence="4 5" id="KW-0234">DNA repair</keyword>
<dbReference type="Proteomes" id="UP000464314">
    <property type="component" value="Chromosome"/>
</dbReference>
<dbReference type="GO" id="GO:0003905">
    <property type="term" value="F:alkylbase DNA N-glycosylase activity"/>
    <property type="evidence" value="ECO:0007669"/>
    <property type="project" value="InterPro"/>
</dbReference>
<evidence type="ECO:0000256" key="2">
    <source>
        <dbReference type="ARBA" id="ARBA00022763"/>
    </source>
</evidence>
<keyword evidence="3 5" id="KW-0378">Hydrolase</keyword>
<dbReference type="GO" id="GO:0006284">
    <property type="term" value="P:base-excision repair"/>
    <property type="evidence" value="ECO:0007669"/>
    <property type="project" value="InterPro"/>
</dbReference>
<dbReference type="RefSeq" id="WP_161838130.1">
    <property type="nucleotide sequence ID" value="NZ_CP048000.1"/>
</dbReference>
<evidence type="ECO:0000256" key="4">
    <source>
        <dbReference type="ARBA" id="ARBA00023204"/>
    </source>
</evidence>
<accession>A0A6P1TNU5</accession>
<dbReference type="SUPFAM" id="SSF50486">
    <property type="entry name" value="FMT C-terminal domain-like"/>
    <property type="match status" value="1"/>
</dbReference>
<evidence type="ECO:0000313" key="6">
    <source>
        <dbReference type="EMBL" id="QHQ61305.1"/>
    </source>
</evidence>
<protein>
    <recommendedName>
        <fullName evidence="5">Putative 3-methyladenine DNA glycosylase</fullName>
        <ecNumber evidence="5">3.2.2.-</ecNumber>
    </recommendedName>
</protein>
<keyword evidence="2 5" id="KW-0227">DNA damage</keyword>